<dbReference type="AlphaFoldDB" id="A0A131YZX7"/>
<protein>
    <submittedName>
        <fullName evidence="1">Uncharacterized protein</fullName>
    </submittedName>
</protein>
<name>A0A131YZX7_RHIAP</name>
<organism evidence="1">
    <name type="scientific">Rhipicephalus appendiculatus</name>
    <name type="common">Brown ear tick</name>
    <dbReference type="NCBI Taxonomy" id="34631"/>
    <lineage>
        <taxon>Eukaryota</taxon>
        <taxon>Metazoa</taxon>
        <taxon>Ecdysozoa</taxon>
        <taxon>Arthropoda</taxon>
        <taxon>Chelicerata</taxon>
        <taxon>Arachnida</taxon>
        <taxon>Acari</taxon>
        <taxon>Parasitiformes</taxon>
        <taxon>Ixodida</taxon>
        <taxon>Ixodoidea</taxon>
        <taxon>Ixodidae</taxon>
        <taxon>Rhipicephalinae</taxon>
        <taxon>Rhipicephalus</taxon>
        <taxon>Rhipicephalus</taxon>
    </lineage>
</organism>
<sequence>MAEMGEMGDPRAAVCTEFSQQLEALEPTRDEPTLDEEDLYIPSPREAELTEKVCDEDCVVALGPPELRRQLCLTVIREKMSSLAVIVGQRIAEDDYFVDYLRILLPAEIRIVPSASSWHREADMCVYLMEPDVLWSLLTTGGVTVAEISVLVLRDFEHYLDPCHAYRKIVPCFQKVSGRNAGSSHSTRMLALADELQVCSLNGLESDLERLRTPLKLTCCLATPVRPHAKEAVLEVCFLELDWQAQVGSIVSSSDDPDVQEVGTTLRERGIVAACCLAKKVVVANPRAELQVFLAQCEKLMTKLKGDAVLNNAQGKTLALTSTVASRRDLKRWLQGRESVEVAEGLEDMEVMPMFVLVATTADIPTLRHYSWDVVVFCDLPFGVHCDALLEKADRAVALATEPHWKKWKEALDLHDDLDRLIARVNES</sequence>
<dbReference type="EMBL" id="GEDV01003990">
    <property type="protein sequence ID" value="JAP84567.1"/>
    <property type="molecule type" value="Transcribed_RNA"/>
</dbReference>
<evidence type="ECO:0000313" key="1">
    <source>
        <dbReference type="EMBL" id="JAP84567.1"/>
    </source>
</evidence>
<reference evidence="1" key="1">
    <citation type="journal article" date="2016" name="Ticks Tick Borne Dis.">
        <title>De novo assembly and annotation of the salivary gland transcriptome of Rhipicephalus appendiculatus male and female ticks during blood feeding.</title>
        <authorList>
            <person name="de Castro M.H."/>
            <person name="de Klerk D."/>
            <person name="Pienaar R."/>
            <person name="Latif A.A."/>
            <person name="Rees D.J."/>
            <person name="Mans B.J."/>
        </authorList>
    </citation>
    <scope>NUCLEOTIDE SEQUENCE</scope>
    <source>
        <tissue evidence="1">Salivary glands</tissue>
    </source>
</reference>
<accession>A0A131YZX7</accession>
<proteinExistence type="predicted"/>